<comment type="similarity">
    <text evidence="2">Belongs to the SusD family.</text>
</comment>
<sequence length="485" mass="54947">MKRYTILLYTLLFFSATSCELALEPYNGKDAATLFNTVEGVQDATTGNYSFLKTLDYATFYHFLTEYPSDNVTLSGSTGNNFFFAYNYRHLVDMTQTIRFWRRAYELIYGANKVIENVREGTTPQLDQLLGENLFLRAMAHFDLVNTFGRPYAQNQGSGLGVMIRKDTDVSALPPRSTVKEVYDFIISDLTKAATLMTVRKNSSYVSREVAQALLARVYLFKEDNAKALEYANLVINSDRYKLVDTETYKKYFTISNESNPETIFAIRHTAVDDLAKGSIGSMYDGTDGLGWGEMYSSESYRKLLDKYPQDVRHAFQKPFYIKNATGNDVLATRNGIPKYFIYKYSGQDGIQTLSSPVYLRLAEMYLIRAEANTKLGNTAAALDDVNLVRKRAGLSGDALYSTGALKGHDSVLSVVLEERRIELAFEALRKFDVFRNNLPLVRDYPGYHLLSGQNTQVIQPNDPRVVYFIPQQEIVLNPNLVQNP</sequence>
<comment type="subcellular location">
    <subcellularLocation>
        <location evidence="1">Cell outer membrane</location>
    </subcellularLocation>
</comment>
<keyword evidence="5" id="KW-0998">Cell outer membrane</keyword>
<dbReference type="Pfam" id="PF07980">
    <property type="entry name" value="SusD_RagB"/>
    <property type="match status" value="1"/>
</dbReference>
<evidence type="ECO:0000259" key="7">
    <source>
        <dbReference type="Pfam" id="PF07980"/>
    </source>
</evidence>
<name>A0A8J3GBD8_9BACT</name>
<feature type="domain" description="SusD-like N-terminal" evidence="8">
    <location>
        <begin position="75"/>
        <end position="220"/>
    </location>
</feature>
<dbReference type="Gene3D" id="1.25.40.390">
    <property type="match status" value="1"/>
</dbReference>
<evidence type="ECO:0000313" key="9">
    <source>
        <dbReference type="EMBL" id="GHB86476.1"/>
    </source>
</evidence>
<dbReference type="Proteomes" id="UP000598271">
    <property type="component" value="Unassembled WGS sequence"/>
</dbReference>
<keyword evidence="4" id="KW-0472">Membrane</keyword>
<keyword evidence="3 6" id="KW-0732">Signal</keyword>
<evidence type="ECO:0000256" key="4">
    <source>
        <dbReference type="ARBA" id="ARBA00023136"/>
    </source>
</evidence>
<evidence type="ECO:0000256" key="1">
    <source>
        <dbReference type="ARBA" id="ARBA00004442"/>
    </source>
</evidence>
<evidence type="ECO:0000256" key="6">
    <source>
        <dbReference type="SAM" id="SignalP"/>
    </source>
</evidence>
<feature type="chain" id="PRO_5035317644" description="RagB/SusD family nutrient uptake outer membrane protein" evidence="6">
    <location>
        <begin position="23"/>
        <end position="485"/>
    </location>
</feature>
<proteinExistence type="inferred from homology"/>
<accession>A0A8J3GBD8</accession>
<dbReference type="EMBL" id="BMXF01000007">
    <property type="protein sequence ID" value="GHB86476.1"/>
    <property type="molecule type" value="Genomic_DNA"/>
</dbReference>
<dbReference type="RefSeq" id="WP_189568264.1">
    <property type="nucleotide sequence ID" value="NZ_BMXF01000007.1"/>
</dbReference>
<reference evidence="9 10" key="1">
    <citation type="journal article" date="2014" name="Int. J. Syst. Evol. Microbiol.">
        <title>Complete genome sequence of Corynebacterium casei LMG S-19264T (=DSM 44701T), isolated from a smear-ripened cheese.</title>
        <authorList>
            <consortium name="US DOE Joint Genome Institute (JGI-PGF)"/>
            <person name="Walter F."/>
            <person name="Albersmeier A."/>
            <person name="Kalinowski J."/>
            <person name="Ruckert C."/>
        </authorList>
    </citation>
    <scope>NUCLEOTIDE SEQUENCE [LARGE SCALE GENOMIC DNA]</scope>
    <source>
        <strain evidence="9 10">KCTC 12866</strain>
    </source>
</reference>
<organism evidence="9 10">
    <name type="scientific">Persicitalea jodogahamensis</name>
    <dbReference type="NCBI Taxonomy" id="402147"/>
    <lineage>
        <taxon>Bacteria</taxon>
        <taxon>Pseudomonadati</taxon>
        <taxon>Bacteroidota</taxon>
        <taxon>Cytophagia</taxon>
        <taxon>Cytophagales</taxon>
        <taxon>Spirosomataceae</taxon>
        <taxon>Persicitalea</taxon>
    </lineage>
</organism>
<dbReference type="CDD" id="cd08977">
    <property type="entry name" value="SusD"/>
    <property type="match status" value="1"/>
</dbReference>
<evidence type="ECO:0008006" key="11">
    <source>
        <dbReference type="Google" id="ProtNLM"/>
    </source>
</evidence>
<dbReference type="Pfam" id="PF14322">
    <property type="entry name" value="SusD-like_3"/>
    <property type="match status" value="1"/>
</dbReference>
<dbReference type="GO" id="GO:0009279">
    <property type="term" value="C:cell outer membrane"/>
    <property type="evidence" value="ECO:0007669"/>
    <property type="project" value="UniProtKB-SubCell"/>
</dbReference>
<evidence type="ECO:0000256" key="2">
    <source>
        <dbReference type="ARBA" id="ARBA00006275"/>
    </source>
</evidence>
<gene>
    <name evidence="9" type="ORF">GCM10007390_47530</name>
</gene>
<evidence type="ECO:0000259" key="8">
    <source>
        <dbReference type="Pfam" id="PF14322"/>
    </source>
</evidence>
<feature type="domain" description="RagB/SusD" evidence="7">
    <location>
        <begin position="336"/>
        <end position="485"/>
    </location>
</feature>
<evidence type="ECO:0000256" key="5">
    <source>
        <dbReference type="ARBA" id="ARBA00023237"/>
    </source>
</evidence>
<evidence type="ECO:0000313" key="10">
    <source>
        <dbReference type="Proteomes" id="UP000598271"/>
    </source>
</evidence>
<dbReference type="InterPro" id="IPR033985">
    <property type="entry name" value="SusD-like_N"/>
</dbReference>
<dbReference type="InterPro" id="IPR011990">
    <property type="entry name" value="TPR-like_helical_dom_sf"/>
</dbReference>
<feature type="signal peptide" evidence="6">
    <location>
        <begin position="1"/>
        <end position="22"/>
    </location>
</feature>
<dbReference type="InterPro" id="IPR012944">
    <property type="entry name" value="SusD_RagB_dom"/>
</dbReference>
<dbReference type="AlphaFoldDB" id="A0A8J3GBD8"/>
<comment type="caution">
    <text evidence="9">The sequence shown here is derived from an EMBL/GenBank/DDBJ whole genome shotgun (WGS) entry which is preliminary data.</text>
</comment>
<keyword evidence="10" id="KW-1185">Reference proteome</keyword>
<protein>
    <recommendedName>
        <fullName evidence="11">RagB/SusD family nutrient uptake outer membrane protein</fullName>
    </recommendedName>
</protein>
<evidence type="ECO:0000256" key="3">
    <source>
        <dbReference type="ARBA" id="ARBA00022729"/>
    </source>
</evidence>
<dbReference type="PROSITE" id="PS51257">
    <property type="entry name" value="PROKAR_LIPOPROTEIN"/>
    <property type="match status" value="1"/>
</dbReference>
<dbReference type="SUPFAM" id="SSF48452">
    <property type="entry name" value="TPR-like"/>
    <property type="match status" value="1"/>
</dbReference>